<reference evidence="2" key="1">
    <citation type="journal article" date="2020" name="Stud. Mycol.">
        <title>101 Dothideomycetes genomes: a test case for predicting lifestyles and emergence of pathogens.</title>
        <authorList>
            <person name="Haridas S."/>
            <person name="Albert R."/>
            <person name="Binder M."/>
            <person name="Bloem J."/>
            <person name="Labutti K."/>
            <person name="Salamov A."/>
            <person name="Andreopoulos B."/>
            <person name="Baker S."/>
            <person name="Barry K."/>
            <person name="Bills G."/>
            <person name="Bluhm B."/>
            <person name="Cannon C."/>
            <person name="Castanera R."/>
            <person name="Culley D."/>
            <person name="Daum C."/>
            <person name="Ezra D."/>
            <person name="Gonzalez J."/>
            <person name="Henrissat B."/>
            <person name="Kuo A."/>
            <person name="Liang C."/>
            <person name="Lipzen A."/>
            <person name="Lutzoni F."/>
            <person name="Magnuson J."/>
            <person name="Mondo S."/>
            <person name="Nolan M."/>
            <person name="Ohm R."/>
            <person name="Pangilinan J."/>
            <person name="Park H.-J."/>
            <person name="Ramirez L."/>
            <person name="Alfaro M."/>
            <person name="Sun H."/>
            <person name="Tritt A."/>
            <person name="Yoshinaga Y."/>
            <person name="Zwiers L.-H."/>
            <person name="Turgeon B."/>
            <person name="Goodwin S."/>
            <person name="Spatafora J."/>
            <person name="Crous P."/>
            <person name="Grigoriev I."/>
        </authorList>
    </citation>
    <scope>NUCLEOTIDE SEQUENCE</scope>
    <source>
        <strain evidence="2">CBS 379.55</strain>
    </source>
</reference>
<dbReference type="EMBL" id="ML986529">
    <property type="protein sequence ID" value="KAF2272000.1"/>
    <property type="molecule type" value="Genomic_DNA"/>
</dbReference>
<gene>
    <name evidence="2" type="ORF">EI97DRAFT_446185</name>
</gene>
<feature type="region of interest" description="Disordered" evidence="1">
    <location>
        <begin position="1"/>
        <end position="24"/>
    </location>
</feature>
<keyword evidence="3" id="KW-1185">Reference proteome</keyword>
<evidence type="ECO:0000313" key="3">
    <source>
        <dbReference type="Proteomes" id="UP000800097"/>
    </source>
</evidence>
<sequence length="217" mass="23420">MVVIRTDARDAGKPSGKYHPYQISGAGYGRPRGSAYRAVKIDDGATTAPSGPESVFVEGRFPGMRRRSATEAVPQAVRMVGSGTRRRPAGYAAVLRNLVREPQCRRVWSWWGSCGGVGSMEERGRWWWTRRAGNGDLALLSSVPGAPQGRWRTKAGVVGQRGFVVVALRFVYVHSRVGGWLRLRESRLSSCGCLAKGTSGKHPGPQPGGGDSSERPG</sequence>
<protein>
    <submittedName>
        <fullName evidence="2">Uncharacterized protein</fullName>
    </submittedName>
</protein>
<dbReference type="RefSeq" id="XP_033649539.1">
    <property type="nucleotide sequence ID" value="XM_033800011.1"/>
</dbReference>
<organism evidence="2 3">
    <name type="scientific">Westerdykella ornata</name>
    <dbReference type="NCBI Taxonomy" id="318751"/>
    <lineage>
        <taxon>Eukaryota</taxon>
        <taxon>Fungi</taxon>
        <taxon>Dikarya</taxon>
        <taxon>Ascomycota</taxon>
        <taxon>Pezizomycotina</taxon>
        <taxon>Dothideomycetes</taxon>
        <taxon>Pleosporomycetidae</taxon>
        <taxon>Pleosporales</taxon>
        <taxon>Sporormiaceae</taxon>
        <taxon>Westerdykella</taxon>
    </lineage>
</organism>
<dbReference type="AlphaFoldDB" id="A0A6A6J5Y8"/>
<evidence type="ECO:0000313" key="2">
    <source>
        <dbReference type="EMBL" id="KAF2272000.1"/>
    </source>
</evidence>
<dbReference type="GeneID" id="54553186"/>
<evidence type="ECO:0000256" key="1">
    <source>
        <dbReference type="SAM" id="MobiDB-lite"/>
    </source>
</evidence>
<accession>A0A6A6J5Y8</accession>
<name>A0A6A6J5Y8_WESOR</name>
<feature type="region of interest" description="Disordered" evidence="1">
    <location>
        <begin position="195"/>
        <end position="217"/>
    </location>
</feature>
<dbReference type="Proteomes" id="UP000800097">
    <property type="component" value="Unassembled WGS sequence"/>
</dbReference>
<feature type="compositionally biased region" description="Basic and acidic residues" evidence="1">
    <location>
        <begin position="1"/>
        <end position="12"/>
    </location>
</feature>
<proteinExistence type="predicted"/>